<proteinExistence type="predicted"/>
<organism evidence="1 2">
    <name type="scientific">Actinomyces bovis</name>
    <dbReference type="NCBI Taxonomy" id="1658"/>
    <lineage>
        <taxon>Bacteria</taxon>
        <taxon>Bacillati</taxon>
        <taxon>Actinomycetota</taxon>
        <taxon>Actinomycetes</taxon>
        <taxon>Actinomycetales</taxon>
        <taxon>Actinomycetaceae</taxon>
        <taxon>Actinomyces</taxon>
    </lineage>
</organism>
<evidence type="ECO:0000313" key="1">
    <source>
        <dbReference type="EMBL" id="SPT53786.1"/>
    </source>
</evidence>
<reference evidence="1 2" key="1">
    <citation type="submission" date="2018-06" db="EMBL/GenBank/DDBJ databases">
        <authorList>
            <consortium name="Pathogen Informatics"/>
            <person name="Doyle S."/>
        </authorList>
    </citation>
    <scope>NUCLEOTIDE SEQUENCE [LARGE SCALE GENOMIC DNA]</scope>
    <source>
        <strain evidence="1 2">NCTC11535</strain>
    </source>
</reference>
<gene>
    <name evidence="1" type="ORF">NCTC11535_01470</name>
</gene>
<comment type="caution">
    <text evidence="1">The sequence shown here is derived from an EMBL/GenBank/DDBJ whole genome shotgun (WGS) entry which is preliminary data.</text>
</comment>
<dbReference type="EMBL" id="UAPQ01000008">
    <property type="protein sequence ID" value="SPT53786.1"/>
    <property type="molecule type" value="Genomic_DNA"/>
</dbReference>
<sequence length="83" mass="9527">MILTDAEGTEWVTATQCLELVPGLGYRTLQSWWRRQMVRHRRVGRQVWVAWPDVLEIEAAAHLAGWKRGRHAAKRPGLDRPGA</sequence>
<accession>A0ABY1VNV3</accession>
<evidence type="ECO:0000313" key="2">
    <source>
        <dbReference type="Proteomes" id="UP000250006"/>
    </source>
</evidence>
<keyword evidence="2" id="KW-1185">Reference proteome</keyword>
<protein>
    <submittedName>
        <fullName evidence="1">Uncharacterized protein</fullName>
    </submittedName>
</protein>
<name>A0ABY1VNV3_9ACTO</name>
<dbReference type="Proteomes" id="UP000250006">
    <property type="component" value="Unassembled WGS sequence"/>
</dbReference>